<keyword evidence="2" id="KW-1185">Reference proteome</keyword>
<evidence type="ECO:0000313" key="1">
    <source>
        <dbReference type="EMBL" id="TYA14946.1"/>
    </source>
</evidence>
<evidence type="ECO:0000313" key="2">
    <source>
        <dbReference type="Proteomes" id="UP000325218"/>
    </source>
</evidence>
<gene>
    <name evidence="1" type="ORF">FRY98_04565</name>
</gene>
<dbReference type="Gene3D" id="3.30.470.20">
    <property type="entry name" value="ATP-grasp fold, B domain"/>
    <property type="match status" value="1"/>
</dbReference>
<dbReference type="Pfam" id="PF14398">
    <property type="entry name" value="ATPgrasp_YheCD"/>
    <property type="match status" value="1"/>
</dbReference>
<dbReference type="EMBL" id="VSDO01000001">
    <property type="protein sequence ID" value="TYA14946.1"/>
    <property type="molecule type" value="Genomic_DNA"/>
</dbReference>
<dbReference type="Proteomes" id="UP000325218">
    <property type="component" value="Unassembled WGS sequence"/>
</dbReference>
<dbReference type="InterPro" id="IPR026838">
    <property type="entry name" value="YheC/D"/>
</dbReference>
<comment type="caution">
    <text evidence="1">The sequence shown here is derived from an EMBL/GenBank/DDBJ whole genome shotgun (WGS) entry which is preliminary data.</text>
</comment>
<protein>
    <submittedName>
        <fullName evidence="1">YheC/YheD family protein</fullName>
    </submittedName>
</protein>
<dbReference type="SUPFAM" id="SSF56059">
    <property type="entry name" value="Glutathione synthetase ATP-binding domain-like"/>
    <property type="match status" value="1"/>
</dbReference>
<reference evidence="1 2" key="1">
    <citation type="submission" date="2019-08" db="EMBL/GenBank/DDBJ databases">
        <title>Genome sequencing of Paenibacillus faecis DSM 23593(T).</title>
        <authorList>
            <person name="Kook J.-K."/>
            <person name="Park S.-N."/>
            <person name="Lim Y.K."/>
        </authorList>
    </citation>
    <scope>NUCLEOTIDE SEQUENCE [LARGE SCALE GENOMIC DNA]</scope>
    <source>
        <strain evidence="1 2">DSM 23593</strain>
    </source>
</reference>
<accession>A0A5D0CYB1</accession>
<dbReference type="AlphaFoldDB" id="A0A5D0CYB1"/>
<organism evidence="1 2">
    <name type="scientific">Paenibacillus faecis</name>
    <dbReference type="NCBI Taxonomy" id="862114"/>
    <lineage>
        <taxon>Bacteria</taxon>
        <taxon>Bacillati</taxon>
        <taxon>Bacillota</taxon>
        <taxon>Bacilli</taxon>
        <taxon>Bacillales</taxon>
        <taxon>Paenibacillaceae</taxon>
        <taxon>Paenibacillus</taxon>
    </lineage>
</organism>
<sequence length="377" mass="43872">MSQLAGEAKPVVAILTVEDDLTQFRGNRANFRDIVKIGKELDFPVYVVTTKDLKLTAKKVQGYLYHTEEKQWKRQWLPLPQVIYNRIPRREDERRPSVRRKIDDCLRHGSIHLFNPFFFNKWTLFDWLKKNRATRALVPNTKRLRTPGSLLPMLEEYGSLYLKPESGKAGKGIMLLQYDREDLKPYRLTIQGVKRRNVVYKTGKPQLLWKRIKAETGKTRYIVQEGIELVSYKGRHFDLRVLVQKTGKGVWTVTGVGARLAGFRRITTHVPQGGSVEDPEKMLLSVFGQEMTNYLMSRLKSNALLIAKQIEKGAGHTLGEMSMDLGIDHEGKIWFFEANAKPMKFDEPHIRKKSLERIFQFSHYLYRQGKDLEPLKR</sequence>
<proteinExistence type="predicted"/>
<dbReference type="RefSeq" id="WP_148450539.1">
    <property type="nucleotide sequence ID" value="NZ_VSDO01000001.1"/>
</dbReference>
<dbReference type="OrthoDB" id="7869153at2"/>
<name>A0A5D0CYB1_9BACL</name>